<dbReference type="Pfam" id="PF06367">
    <property type="entry name" value="Drf_FH3"/>
    <property type="match status" value="1"/>
</dbReference>
<dbReference type="GO" id="GO:0003779">
    <property type="term" value="F:actin binding"/>
    <property type="evidence" value="ECO:0007669"/>
    <property type="project" value="InterPro"/>
</dbReference>
<feature type="domain" description="GBD/FH3" evidence="2">
    <location>
        <begin position="83"/>
        <end position="463"/>
    </location>
</feature>
<dbReference type="InterPro" id="IPR016024">
    <property type="entry name" value="ARM-type_fold"/>
</dbReference>
<sequence length="1055" mass="116585">MGNQTSNEDLSRAGSLHAGLDSCSTGTMNKTKTKKPTKLTQMANRISRSSARMMGAGSANNLANTSGNTIDSLDDISGGKALRARPTDEKIDELLLDFAKRLGIPDDKIAKMNETMSYEHKWQLLQQNESDKQSSRHVRDTADRAERYVDFLSADLSLEMLSSMRVELGNKRLAWVTSFIEAGGMRKIFNILTGLATGQDRDTPETGQKMYEFLKGLRSLLNVERGMLSLLVDADNKEDDKGVLAIALCLDSCDVRVKKNVLELLGAVCCLEGGHRQVLQAFTDLKQIRAEKARFQIFMANFASAASQLELKDFCKAYADVCLTMVQFLNALVNSPSDLLLRVHVRTELTELRLGGTLALIKKQNQTIGNKNLDFHIVKFERHAEEDRVQLSNKYIDADTSDSLSMFTAINEKCLNTPAFKPWKKVLQDLTLIPYADPQACPLYMQLIGNIISAVVLQRPHAADPDFHLNWKLDVSEMTKALEHEKELEVEKAKTQELQKDLEYQMNAFDGKMREVQSALAGESLWPTWLSGDLEKAKLQNERVKQGLDPLTGEKMGENATDGSEKNGSADSSTVAGGAGATAKPIGPLGAPGGAIPPPPPPPGGESIRNRLWFQLFSYTLSDMRLSLLLVFKLFNTKPMYFAHISSHLTLSVPPSPPPPPGMAGPPPPPPPPGGGPPPPPPPPGGAPGPPPPPGAPKAMAGFTAVPKKKRIEPTQKLKGINWTKVPYSKLEGTIWKDVDDEKALQKIDKTDFESRVKVVEFKEGNIDLYFRCKEEAGVPKLYYCPLSEEEVKAHQKKSGQGNPPRRKAGGNRVKVLKDTAEVTPVNTPGTSPITAKAEGLKTELESTPEGAPEPTEKDRDTKRTWMSAEMKPSQLTGFCAPTWWHVRIKGHMVRVKFVTGNSAAQATESNVQQSDKERRMSDKIGRLPSDNVYTVPSKGVYLVQDGTLRVKEKKTQITMLTDKTSNAIEIMLSKVTLSFESITEAFINMDDTVLDLEMLERFSDINKFEDSESKAIAEYKGDLSKVRRAEQFVMATIKVPRYSQRLSAMIYKIK</sequence>
<dbReference type="PANTHER" id="PTHR45691">
    <property type="entry name" value="PROTEIN DIAPHANOUS"/>
    <property type="match status" value="1"/>
</dbReference>
<evidence type="ECO:0000313" key="4">
    <source>
        <dbReference type="EMBL" id="KNC85004.1"/>
    </source>
</evidence>
<dbReference type="InterPro" id="IPR015425">
    <property type="entry name" value="FH2_Formin"/>
</dbReference>
<dbReference type="Pfam" id="PF02181">
    <property type="entry name" value="FH2"/>
    <property type="match status" value="1"/>
</dbReference>
<evidence type="ECO:0000256" key="1">
    <source>
        <dbReference type="SAM" id="MobiDB-lite"/>
    </source>
</evidence>
<dbReference type="InterPro" id="IPR010472">
    <property type="entry name" value="FH3_dom"/>
</dbReference>
<dbReference type="InterPro" id="IPR042201">
    <property type="entry name" value="FH2_Formin_sf"/>
</dbReference>
<feature type="region of interest" description="Disordered" evidence="1">
    <location>
        <begin position="823"/>
        <end position="861"/>
    </location>
</feature>
<accession>A0A0L0G7V0</accession>
<dbReference type="GO" id="GO:0030041">
    <property type="term" value="P:actin filament polymerization"/>
    <property type="evidence" value="ECO:0007669"/>
    <property type="project" value="TreeGrafter"/>
</dbReference>
<name>A0A0L0G7V0_9EUKA</name>
<dbReference type="GO" id="GO:0005884">
    <property type="term" value="C:actin filament"/>
    <property type="evidence" value="ECO:0007669"/>
    <property type="project" value="TreeGrafter"/>
</dbReference>
<dbReference type="Gene3D" id="1.20.58.2220">
    <property type="entry name" value="Formin, FH2 domain"/>
    <property type="match status" value="2"/>
</dbReference>
<dbReference type="SUPFAM" id="SSF101447">
    <property type="entry name" value="Formin homology 2 domain (FH2 domain)"/>
    <property type="match status" value="1"/>
</dbReference>
<protein>
    <recommendedName>
        <fullName evidence="6">GBD/FH3 domain-containing protein</fullName>
    </recommendedName>
</protein>
<dbReference type="SMART" id="SM01139">
    <property type="entry name" value="Drf_FH3"/>
    <property type="match status" value="1"/>
</dbReference>
<dbReference type="SMART" id="SM01140">
    <property type="entry name" value="Drf_GBD"/>
    <property type="match status" value="1"/>
</dbReference>
<feature type="compositionally biased region" description="Pro residues" evidence="1">
    <location>
        <begin position="654"/>
        <end position="696"/>
    </location>
</feature>
<dbReference type="AlphaFoldDB" id="A0A0L0G7V0"/>
<dbReference type="SUPFAM" id="SSF48371">
    <property type="entry name" value="ARM repeat"/>
    <property type="match status" value="1"/>
</dbReference>
<feature type="domain" description="FH2" evidence="3">
    <location>
        <begin position="886"/>
        <end position="1055"/>
    </location>
</feature>
<dbReference type="Gene3D" id="1.25.10.10">
    <property type="entry name" value="Leucine-rich Repeat Variant"/>
    <property type="match status" value="1"/>
</dbReference>
<dbReference type="InterPro" id="IPR011989">
    <property type="entry name" value="ARM-like"/>
</dbReference>
<dbReference type="OrthoDB" id="1104827at2759"/>
<dbReference type="RefSeq" id="XP_014158906.1">
    <property type="nucleotide sequence ID" value="XM_014303431.1"/>
</dbReference>
<gene>
    <name evidence="4" type="ORF">SARC_02793</name>
</gene>
<dbReference type="PANTHER" id="PTHR45691:SF6">
    <property type="entry name" value="PROTEIN DIAPHANOUS"/>
    <property type="match status" value="1"/>
</dbReference>
<feature type="compositionally biased region" description="Polar residues" evidence="1">
    <location>
        <begin position="825"/>
        <end position="834"/>
    </location>
</feature>
<feature type="compositionally biased region" description="Pro residues" evidence="1">
    <location>
        <begin position="595"/>
        <end position="604"/>
    </location>
</feature>
<dbReference type="eggNOG" id="KOG1922">
    <property type="taxonomic scope" value="Eukaryota"/>
</dbReference>
<reference evidence="4 5" key="1">
    <citation type="submission" date="2011-02" db="EMBL/GenBank/DDBJ databases">
        <title>The Genome Sequence of Sphaeroforma arctica JP610.</title>
        <authorList>
            <consortium name="The Broad Institute Genome Sequencing Platform"/>
            <person name="Russ C."/>
            <person name="Cuomo C."/>
            <person name="Young S.K."/>
            <person name="Zeng Q."/>
            <person name="Gargeya S."/>
            <person name="Alvarado L."/>
            <person name="Berlin A."/>
            <person name="Chapman S.B."/>
            <person name="Chen Z."/>
            <person name="Freedman E."/>
            <person name="Gellesch M."/>
            <person name="Goldberg J."/>
            <person name="Griggs A."/>
            <person name="Gujja S."/>
            <person name="Heilman E."/>
            <person name="Heiman D."/>
            <person name="Howarth C."/>
            <person name="Mehta T."/>
            <person name="Neiman D."/>
            <person name="Pearson M."/>
            <person name="Roberts A."/>
            <person name="Saif S."/>
            <person name="Shea T."/>
            <person name="Shenoy N."/>
            <person name="Sisk P."/>
            <person name="Stolte C."/>
            <person name="Sykes S."/>
            <person name="White J."/>
            <person name="Yandava C."/>
            <person name="Burger G."/>
            <person name="Gray M.W."/>
            <person name="Holland P.W.H."/>
            <person name="King N."/>
            <person name="Lang F.B.F."/>
            <person name="Roger A.J."/>
            <person name="Ruiz-Trillo I."/>
            <person name="Haas B."/>
            <person name="Nusbaum C."/>
            <person name="Birren B."/>
        </authorList>
    </citation>
    <scope>NUCLEOTIDE SEQUENCE [LARGE SCALE GENOMIC DNA]</scope>
    <source>
        <strain evidence="4 5">JP610</strain>
    </source>
</reference>
<feature type="region of interest" description="Disordered" evidence="1">
    <location>
        <begin position="1"/>
        <end position="39"/>
    </location>
</feature>
<proteinExistence type="predicted"/>
<dbReference type="Proteomes" id="UP000054560">
    <property type="component" value="Unassembled WGS sequence"/>
</dbReference>
<dbReference type="PROSITE" id="PS51444">
    <property type="entry name" value="FH2"/>
    <property type="match status" value="1"/>
</dbReference>
<dbReference type="Gene3D" id="1.10.238.150">
    <property type="entry name" value="Formin, FH3 diaphanous domain"/>
    <property type="match status" value="1"/>
</dbReference>
<dbReference type="STRING" id="667725.A0A0L0G7V0"/>
<organism evidence="4 5">
    <name type="scientific">Sphaeroforma arctica JP610</name>
    <dbReference type="NCBI Taxonomy" id="667725"/>
    <lineage>
        <taxon>Eukaryota</taxon>
        <taxon>Ichthyosporea</taxon>
        <taxon>Ichthyophonida</taxon>
        <taxon>Sphaeroforma</taxon>
    </lineage>
</organism>
<feature type="compositionally biased region" description="Low complexity" evidence="1">
    <location>
        <begin position="569"/>
        <end position="589"/>
    </location>
</feature>
<dbReference type="InterPro" id="IPR051412">
    <property type="entry name" value="Formin_Homology_Diaphanous_sf"/>
</dbReference>
<dbReference type="eggNOG" id="KOG1923">
    <property type="taxonomic scope" value="Eukaryota"/>
</dbReference>
<evidence type="ECO:0000259" key="3">
    <source>
        <dbReference type="PROSITE" id="PS51444"/>
    </source>
</evidence>
<keyword evidence="5" id="KW-1185">Reference proteome</keyword>
<feature type="region of interest" description="Disordered" evidence="1">
    <location>
        <begin position="653"/>
        <end position="701"/>
    </location>
</feature>
<dbReference type="PROSITE" id="PS51232">
    <property type="entry name" value="GBD_FH3"/>
    <property type="match status" value="1"/>
</dbReference>
<dbReference type="Pfam" id="PF06371">
    <property type="entry name" value="Drf_GBD"/>
    <property type="match status" value="1"/>
</dbReference>
<evidence type="ECO:0000313" key="5">
    <source>
        <dbReference type="Proteomes" id="UP000054560"/>
    </source>
</evidence>
<dbReference type="InterPro" id="IPR010473">
    <property type="entry name" value="GTPase-bd"/>
</dbReference>
<dbReference type="GO" id="GO:0031267">
    <property type="term" value="F:small GTPase binding"/>
    <property type="evidence" value="ECO:0007669"/>
    <property type="project" value="InterPro"/>
</dbReference>
<evidence type="ECO:0008006" key="6">
    <source>
        <dbReference type="Google" id="ProtNLM"/>
    </source>
</evidence>
<feature type="region of interest" description="Disordered" evidence="1">
    <location>
        <begin position="545"/>
        <end position="606"/>
    </location>
</feature>
<dbReference type="EMBL" id="KQ241726">
    <property type="protein sequence ID" value="KNC85004.1"/>
    <property type="molecule type" value="Genomic_DNA"/>
</dbReference>
<dbReference type="InterPro" id="IPR014768">
    <property type="entry name" value="GBD/FH3_dom"/>
</dbReference>
<dbReference type="GeneID" id="25903297"/>
<evidence type="ECO:0000259" key="2">
    <source>
        <dbReference type="PROSITE" id="PS51232"/>
    </source>
</evidence>